<dbReference type="AlphaFoldDB" id="A0A5B8S544"/>
<protein>
    <recommendedName>
        <fullName evidence="3">DUF4071 domain-containing protein</fullName>
    </recommendedName>
</protein>
<dbReference type="Proteomes" id="UP000321172">
    <property type="component" value="Chromosome"/>
</dbReference>
<keyword evidence="2" id="KW-1185">Reference proteome</keyword>
<dbReference type="Pfam" id="PF20308">
    <property type="entry name" value="TPR-S"/>
    <property type="match status" value="1"/>
</dbReference>
<name>A0A5B8S544_9SPHN</name>
<proteinExistence type="predicted"/>
<dbReference type="OrthoDB" id="2974768at2"/>
<accession>A0A5B8S544</accession>
<evidence type="ECO:0000313" key="2">
    <source>
        <dbReference type="Proteomes" id="UP000321172"/>
    </source>
</evidence>
<dbReference type="EMBL" id="CP042345">
    <property type="protein sequence ID" value="QEA16314.1"/>
    <property type="molecule type" value="Genomic_DNA"/>
</dbReference>
<gene>
    <name evidence="1" type="ORF">FRF71_09305</name>
</gene>
<evidence type="ECO:0008006" key="3">
    <source>
        <dbReference type="Google" id="ProtNLM"/>
    </source>
</evidence>
<dbReference type="InterPro" id="IPR046880">
    <property type="entry name" value="TPR-S"/>
</dbReference>
<sequence length="520" mass="52774">MTRAGASARAWELFVANGWDSRTDDPAALSLKGRLLKDRARACSGAEQSSLFAAAADAYAAAHALAPAPYRAINAATARLLAGDPAGAAAGASVVLALLDQAGPATDTAYYLAATRAEALLLLGDQTGAQRALAEAAAADPDGWEDRTVTLGQMREILRVQAAEAPWLSRFAPPASLHFAGHMGILAGGSGEAALAQATDGLLAQYDVGFGWGALAAGSDIVIAERLVVLGAELHVVLPCPPQCFADQSVAPAGGDWLKRYDRLLQQAASLRVAGRSPATVHDPLATAQAGILAIGGALLNARRLGAACLQMLVEDEAGGGPNTARQAALWPAGTQGQERVRIARDAAVEALFRPEAPDPARRLMTLVAIGTDLPGTATSSAVLAPLIDQVAGTIAAAALPAGAIRSGPGRWDLLLEDRDQALALVAALLALPSGSPAIGVHQAIVTVIDDPASSTSVAYGPESDRAGELLAMAPTGTALASDALAVVLAVAPFAALRSELYHLGDAETGGPVHMLLPSA</sequence>
<organism evidence="1 2">
    <name type="scientific">Novosphingobium ginsenosidimutans</name>
    <dbReference type="NCBI Taxonomy" id="1176536"/>
    <lineage>
        <taxon>Bacteria</taxon>
        <taxon>Pseudomonadati</taxon>
        <taxon>Pseudomonadota</taxon>
        <taxon>Alphaproteobacteria</taxon>
        <taxon>Sphingomonadales</taxon>
        <taxon>Sphingomonadaceae</taxon>
        <taxon>Novosphingobium</taxon>
    </lineage>
</organism>
<dbReference type="KEGG" id="ngf:FRF71_09305"/>
<reference evidence="1 2" key="1">
    <citation type="journal article" date="2013" name="J. Microbiol. Biotechnol.">
        <title>Novosphingobium ginsenosidimutans sp. nov., with the ability to convert ginsenoside.</title>
        <authorList>
            <person name="Kim J.K."/>
            <person name="He D."/>
            <person name="Liu Q.M."/>
            <person name="Park H.Y."/>
            <person name="Jung M.S."/>
            <person name="Yoon M.H."/>
            <person name="Kim S.C."/>
            <person name="Im W.T."/>
        </authorList>
    </citation>
    <scope>NUCLEOTIDE SEQUENCE [LARGE SCALE GENOMIC DNA]</scope>
    <source>
        <strain evidence="1 2">FW-6</strain>
    </source>
</reference>
<evidence type="ECO:0000313" key="1">
    <source>
        <dbReference type="EMBL" id="QEA16314.1"/>
    </source>
</evidence>